<dbReference type="EMBL" id="CP005077">
    <property type="protein sequence ID" value="AGM24621.1"/>
    <property type="molecule type" value="Genomic_DNA"/>
</dbReference>
<dbReference type="OrthoDB" id="389511at2"/>
<protein>
    <submittedName>
        <fullName evidence="1">Uncharacterized protein</fullName>
    </submittedName>
</protein>
<gene>
    <name evidence="1" type="ORF">SCHRY_v1c00340</name>
</gene>
<evidence type="ECO:0000313" key="2">
    <source>
        <dbReference type="Proteomes" id="UP000013964"/>
    </source>
</evidence>
<evidence type="ECO:0000313" key="1">
    <source>
        <dbReference type="EMBL" id="AGM24621.1"/>
    </source>
</evidence>
<dbReference type="AlphaFoldDB" id="R4UH19"/>
<sequence length="102" mass="11629">MATKLGLNAEVFILAKPTAKEVVKLKGHFVENLPINSKLIIFEEVKVEEGYLVVVNKNVFKVSQRIIAKHPVRKTFESYELRLTLVDQLNKLPKIMALITIK</sequence>
<keyword evidence="2" id="KW-1185">Reference proteome</keyword>
<name>R4UH19_9MOLU</name>
<accession>R4UH19</accession>
<proteinExistence type="predicted"/>
<dbReference type="RefSeq" id="WP_016338448.1">
    <property type="nucleotide sequence ID" value="NC_021280.1"/>
</dbReference>
<reference evidence="1 2" key="1">
    <citation type="journal article" date="2013" name="Genome Biol. Evol.">
        <title>Complete genomes of two dipteran-associated spiroplasmas provided insights into the origin, dynamics, and impacts of viral invasion in spiroplasma.</title>
        <authorList>
            <person name="Ku C."/>
            <person name="Lo W.S."/>
            <person name="Chen L.L."/>
            <person name="Kuo C.H."/>
        </authorList>
    </citation>
    <scope>NUCLEOTIDE SEQUENCE [LARGE SCALE GENOMIC DNA]</scope>
    <source>
        <strain evidence="1 2">DF-1</strain>
    </source>
</reference>
<dbReference type="Proteomes" id="UP000013964">
    <property type="component" value="Chromosome"/>
</dbReference>
<dbReference type="HOGENOM" id="CLU_2275691_0_0_14"/>
<dbReference type="KEGG" id="scr:SCHRY_v1c00340"/>
<dbReference type="STRING" id="1276227.SCHRY_v1c00340"/>
<dbReference type="PATRIC" id="fig|1276227.3.peg.34"/>
<organism evidence="1 2">
    <name type="scientific">Spiroplasma chrysopicola DF-1</name>
    <dbReference type="NCBI Taxonomy" id="1276227"/>
    <lineage>
        <taxon>Bacteria</taxon>
        <taxon>Bacillati</taxon>
        <taxon>Mycoplasmatota</taxon>
        <taxon>Mollicutes</taxon>
        <taxon>Entomoplasmatales</taxon>
        <taxon>Spiroplasmataceae</taxon>
        <taxon>Spiroplasma</taxon>
    </lineage>
</organism>